<dbReference type="InterPro" id="IPR001356">
    <property type="entry name" value="HD"/>
</dbReference>
<feature type="compositionally biased region" description="Polar residues" evidence="5">
    <location>
        <begin position="1"/>
        <end position="20"/>
    </location>
</feature>
<feature type="domain" description="Homeobox" evidence="6">
    <location>
        <begin position="58"/>
        <end position="118"/>
    </location>
</feature>
<gene>
    <name evidence="7" type="ORF">L227DRAFT_656694</name>
</gene>
<accession>A0A5C2RXY8</accession>
<evidence type="ECO:0000256" key="5">
    <source>
        <dbReference type="SAM" id="MobiDB-lite"/>
    </source>
</evidence>
<dbReference type="InterPro" id="IPR009057">
    <property type="entry name" value="Homeodomain-like_sf"/>
</dbReference>
<dbReference type="SUPFAM" id="SSF46689">
    <property type="entry name" value="Homeodomain-like"/>
    <property type="match status" value="1"/>
</dbReference>
<evidence type="ECO:0000256" key="1">
    <source>
        <dbReference type="ARBA" id="ARBA00023125"/>
    </source>
</evidence>
<dbReference type="Gene3D" id="1.10.10.60">
    <property type="entry name" value="Homeodomain-like"/>
    <property type="match status" value="1"/>
</dbReference>
<dbReference type="OrthoDB" id="6159439at2759"/>
<evidence type="ECO:0000313" key="7">
    <source>
        <dbReference type="EMBL" id="RPD55931.1"/>
    </source>
</evidence>
<dbReference type="SMART" id="SM00389">
    <property type="entry name" value="HOX"/>
    <property type="match status" value="1"/>
</dbReference>
<dbReference type="EMBL" id="ML122292">
    <property type="protein sequence ID" value="RPD55931.1"/>
    <property type="molecule type" value="Genomic_DNA"/>
</dbReference>
<dbReference type="GO" id="GO:0006357">
    <property type="term" value="P:regulation of transcription by RNA polymerase II"/>
    <property type="evidence" value="ECO:0007669"/>
    <property type="project" value="TreeGrafter"/>
</dbReference>
<sequence length="160" mass="17788">MTTVVSSPSPRKTRSGSRSVSAKAGSTPDSTEVDAQPFPNVAVMKASSMEPVFVRRALQDKRPRHKMTDHQLQRLEELYQANTHPSREEKDELAREIGMTLKSVMIWFQNRRQDRRRKPSTSAVIARATQASSTPETTPSPALQPAGPPYDPEGLSNFCP</sequence>
<dbReference type="GO" id="GO:0030154">
    <property type="term" value="P:cell differentiation"/>
    <property type="evidence" value="ECO:0007669"/>
    <property type="project" value="TreeGrafter"/>
</dbReference>
<feature type="region of interest" description="Disordered" evidence="5">
    <location>
        <begin position="110"/>
        <end position="160"/>
    </location>
</feature>
<keyword evidence="8" id="KW-1185">Reference proteome</keyword>
<evidence type="ECO:0000259" key="6">
    <source>
        <dbReference type="PROSITE" id="PS50071"/>
    </source>
</evidence>
<feature type="DNA-binding region" description="Homeobox" evidence="3">
    <location>
        <begin position="60"/>
        <end position="119"/>
    </location>
</feature>
<keyword evidence="1 3" id="KW-0238">DNA-binding</keyword>
<feature type="compositionally biased region" description="Polar residues" evidence="5">
    <location>
        <begin position="129"/>
        <end position="141"/>
    </location>
</feature>
<dbReference type="Proteomes" id="UP000313359">
    <property type="component" value="Unassembled WGS sequence"/>
</dbReference>
<proteinExistence type="predicted"/>
<feature type="region of interest" description="Disordered" evidence="5">
    <location>
        <begin position="1"/>
        <end position="37"/>
    </location>
</feature>
<reference evidence="7" key="1">
    <citation type="journal article" date="2018" name="Genome Biol. Evol.">
        <title>Genomics and development of Lentinus tigrinus, a white-rot wood-decaying mushroom with dimorphic fruiting bodies.</title>
        <authorList>
            <person name="Wu B."/>
            <person name="Xu Z."/>
            <person name="Knudson A."/>
            <person name="Carlson A."/>
            <person name="Chen N."/>
            <person name="Kovaka S."/>
            <person name="LaButti K."/>
            <person name="Lipzen A."/>
            <person name="Pennachio C."/>
            <person name="Riley R."/>
            <person name="Schakwitz W."/>
            <person name="Umezawa K."/>
            <person name="Ohm R.A."/>
            <person name="Grigoriev I.V."/>
            <person name="Nagy L.G."/>
            <person name="Gibbons J."/>
            <person name="Hibbett D."/>
        </authorList>
    </citation>
    <scope>NUCLEOTIDE SEQUENCE [LARGE SCALE GENOMIC DNA]</scope>
    <source>
        <strain evidence="7">ALCF2SS1-6</strain>
    </source>
</reference>
<evidence type="ECO:0000256" key="4">
    <source>
        <dbReference type="RuleBase" id="RU000682"/>
    </source>
</evidence>
<keyword evidence="2 3" id="KW-0371">Homeobox</keyword>
<name>A0A5C2RXY8_9APHY</name>
<comment type="subcellular location">
    <subcellularLocation>
        <location evidence="3 4">Nucleus</location>
    </subcellularLocation>
</comment>
<protein>
    <submittedName>
        <fullName evidence="7">Homeobox-domain-containing protein</fullName>
    </submittedName>
</protein>
<dbReference type="STRING" id="1328759.A0A5C2RXY8"/>
<dbReference type="PANTHER" id="PTHR24324:SF9">
    <property type="entry name" value="HOMEOBOX DOMAIN-CONTAINING PROTEIN"/>
    <property type="match status" value="1"/>
</dbReference>
<dbReference type="InterPro" id="IPR051000">
    <property type="entry name" value="Homeobox_DNA-bind_prot"/>
</dbReference>
<organism evidence="7 8">
    <name type="scientific">Lentinus tigrinus ALCF2SS1-6</name>
    <dbReference type="NCBI Taxonomy" id="1328759"/>
    <lineage>
        <taxon>Eukaryota</taxon>
        <taxon>Fungi</taxon>
        <taxon>Dikarya</taxon>
        <taxon>Basidiomycota</taxon>
        <taxon>Agaricomycotina</taxon>
        <taxon>Agaricomycetes</taxon>
        <taxon>Polyporales</taxon>
        <taxon>Polyporaceae</taxon>
        <taxon>Lentinus</taxon>
    </lineage>
</organism>
<dbReference type="CDD" id="cd00086">
    <property type="entry name" value="homeodomain"/>
    <property type="match status" value="1"/>
</dbReference>
<evidence type="ECO:0000256" key="3">
    <source>
        <dbReference type="PROSITE-ProRule" id="PRU00108"/>
    </source>
</evidence>
<dbReference type="PANTHER" id="PTHR24324">
    <property type="entry name" value="HOMEOBOX PROTEIN HHEX"/>
    <property type="match status" value="1"/>
</dbReference>
<keyword evidence="3 4" id="KW-0539">Nucleus</keyword>
<evidence type="ECO:0000256" key="2">
    <source>
        <dbReference type="ARBA" id="ARBA00023155"/>
    </source>
</evidence>
<dbReference type="GO" id="GO:0005634">
    <property type="term" value="C:nucleus"/>
    <property type="evidence" value="ECO:0007669"/>
    <property type="project" value="UniProtKB-SubCell"/>
</dbReference>
<dbReference type="AlphaFoldDB" id="A0A5C2RXY8"/>
<dbReference type="Pfam" id="PF00046">
    <property type="entry name" value="Homeodomain"/>
    <property type="match status" value="1"/>
</dbReference>
<feature type="non-terminal residue" evidence="7">
    <location>
        <position position="160"/>
    </location>
</feature>
<dbReference type="PROSITE" id="PS50071">
    <property type="entry name" value="HOMEOBOX_2"/>
    <property type="match status" value="1"/>
</dbReference>
<dbReference type="GO" id="GO:0000978">
    <property type="term" value="F:RNA polymerase II cis-regulatory region sequence-specific DNA binding"/>
    <property type="evidence" value="ECO:0007669"/>
    <property type="project" value="TreeGrafter"/>
</dbReference>
<evidence type="ECO:0000313" key="8">
    <source>
        <dbReference type="Proteomes" id="UP000313359"/>
    </source>
</evidence>